<feature type="non-terminal residue" evidence="2">
    <location>
        <position position="229"/>
    </location>
</feature>
<organism evidence="2 3">
    <name type="scientific">Streblomastix strix</name>
    <dbReference type="NCBI Taxonomy" id="222440"/>
    <lineage>
        <taxon>Eukaryota</taxon>
        <taxon>Metamonada</taxon>
        <taxon>Preaxostyla</taxon>
        <taxon>Oxymonadida</taxon>
        <taxon>Streblomastigidae</taxon>
        <taxon>Streblomastix</taxon>
    </lineage>
</organism>
<proteinExistence type="predicted"/>
<gene>
    <name evidence="2" type="ORF">EZS28_029507</name>
</gene>
<dbReference type="EMBL" id="SNRW01011579">
    <property type="protein sequence ID" value="KAA6374966.1"/>
    <property type="molecule type" value="Genomic_DNA"/>
</dbReference>
<reference evidence="2 3" key="1">
    <citation type="submission" date="2019-03" db="EMBL/GenBank/DDBJ databases">
        <title>Single cell metagenomics reveals metabolic interactions within the superorganism composed of flagellate Streblomastix strix and complex community of Bacteroidetes bacteria on its surface.</title>
        <authorList>
            <person name="Treitli S.C."/>
            <person name="Kolisko M."/>
            <person name="Husnik F."/>
            <person name="Keeling P."/>
            <person name="Hampl V."/>
        </authorList>
    </citation>
    <scope>NUCLEOTIDE SEQUENCE [LARGE SCALE GENOMIC DNA]</scope>
    <source>
        <strain evidence="2">ST1C</strain>
    </source>
</reference>
<name>A0A5J4UW83_9EUKA</name>
<feature type="region of interest" description="Disordered" evidence="1">
    <location>
        <begin position="209"/>
        <end position="229"/>
    </location>
</feature>
<evidence type="ECO:0000313" key="2">
    <source>
        <dbReference type="EMBL" id="KAA6374966.1"/>
    </source>
</evidence>
<evidence type="ECO:0000313" key="3">
    <source>
        <dbReference type="Proteomes" id="UP000324800"/>
    </source>
</evidence>
<protein>
    <submittedName>
        <fullName evidence="2">Uncharacterized protein</fullName>
    </submittedName>
</protein>
<evidence type="ECO:0000256" key="1">
    <source>
        <dbReference type="SAM" id="MobiDB-lite"/>
    </source>
</evidence>
<accession>A0A5J4UW83</accession>
<feature type="compositionally biased region" description="Polar residues" evidence="1">
    <location>
        <begin position="84"/>
        <end position="94"/>
    </location>
</feature>
<sequence length="229" mass="26434">MTDFLLQGEKFRQQMAFLDKYLIDKESAEDKMNRVSYEKQRQDYELIIDYPRFLINDLLTVWDSKLHREDNPPINEKLKRKNRNSISGSDVVAQQTNNDKNQLFTINSQTPNGKIDPPERLNSDKKMKELRNQFIVVKPKLKGIIDYEGLRIFKIVHRGQIARESDFNIDAGLSEPSNRTGSVAMLPNPDTLLKEVGEEAPKEYVSILQQKDGEQNPSQAIPIEDATQQ</sequence>
<dbReference type="AlphaFoldDB" id="A0A5J4UW83"/>
<comment type="caution">
    <text evidence="2">The sequence shown here is derived from an EMBL/GenBank/DDBJ whole genome shotgun (WGS) entry which is preliminary data.</text>
</comment>
<dbReference type="Proteomes" id="UP000324800">
    <property type="component" value="Unassembled WGS sequence"/>
</dbReference>
<feature type="region of interest" description="Disordered" evidence="1">
    <location>
        <begin position="70"/>
        <end position="94"/>
    </location>
</feature>